<organism evidence="2 3">
    <name type="scientific">Peronospora destructor</name>
    <dbReference type="NCBI Taxonomy" id="86335"/>
    <lineage>
        <taxon>Eukaryota</taxon>
        <taxon>Sar</taxon>
        <taxon>Stramenopiles</taxon>
        <taxon>Oomycota</taxon>
        <taxon>Peronosporomycetes</taxon>
        <taxon>Peronosporales</taxon>
        <taxon>Peronosporaceae</taxon>
        <taxon>Peronospora</taxon>
    </lineage>
</organism>
<dbReference type="Proteomes" id="UP001162029">
    <property type="component" value="Unassembled WGS sequence"/>
</dbReference>
<reference evidence="2" key="1">
    <citation type="submission" date="2022-12" db="EMBL/GenBank/DDBJ databases">
        <authorList>
            <person name="Webb A."/>
        </authorList>
    </citation>
    <scope>NUCLEOTIDE SEQUENCE</scope>
    <source>
        <strain evidence="2">Pd1</strain>
    </source>
</reference>
<dbReference type="AlphaFoldDB" id="A0AAV0TSS2"/>
<name>A0AAV0TSS2_9STRA</name>
<sequence length="114" mass="12615">MRSMSFQDLFLKSSAMPTQLSSTTSLPSPNSACAGLEGYDMVETADTTVKNSIDFILDEGNQAAIKLELSSKRKARICKEPGCDKHVVDHGLCIRHGVGWKRYKMEDCNCRAQN</sequence>
<accession>A0AAV0TSS2</accession>
<evidence type="ECO:0000313" key="3">
    <source>
        <dbReference type="Proteomes" id="UP001162029"/>
    </source>
</evidence>
<feature type="domain" description="WRKY19-like zinc finger" evidence="1">
    <location>
        <begin position="76"/>
        <end position="97"/>
    </location>
</feature>
<dbReference type="EMBL" id="CANTFM010000620">
    <property type="protein sequence ID" value="CAI5726501.1"/>
    <property type="molecule type" value="Genomic_DNA"/>
</dbReference>
<proteinExistence type="predicted"/>
<dbReference type="Pfam" id="PF24906">
    <property type="entry name" value="Zf_WRKY19"/>
    <property type="match status" value="1"/>
</dbReference>
<comment type="caution">
    <text evidence="2">The sequence shown here is derived from an EMBL/GenBank/DDBJ whole genome shotgun (WGS) entry which is preliminary data.</text>
</comment>
<dbReference type="InterPro" id="IPR056866">
    <property type="entry name" value="Znf_WRKY19"/>
</dbReference>
<keyword evidence="3" id="KW-1185">Reference proteome</keyword>
<evidence type="ECO:0000313" key="2">
    <source>
        <dbReference type="EMBL" id="CAI5726501.1"/>
    </source>
</evidence>
<protein>
    <recommendedName>
        <fullName evidence="1">WRKY19-like zinc finger domain-containing protein</fullName>
    </recommendedName>
</protein>
<evidence type="ECO:0000259" key="1">
    <source>
        <dbReference type="Pfam" id="PF24906"/>
    </source>
</evidence>
<gene>
    <name evidence="2" type="ORF">PDE001_LOCUS3597</name>
</gene>